<dbReference type="SUPFAM" id="SSF56645">
    <property type="entry name" value="Acyl-CoA dehydrogenase NM domain-like"/>
    <property type="match status" value="1"/>
</dbReference>
<evidence type="ECO:0000256" key="1">
    <source>
        <dbReference type="ARBA" id="ARBA00001974"/>
    </source>
</evidence>
<dbReference type="Pfam" id="PF00441">
    <property type="entry name" value="Acyl-CoA_dh_1"/>
    <property type="match status" value="1"/>
</dbReference>
<comment type="caution">
    <text evidence="7">The sequence shown here is derived from an EMBL/GenBank/DDBJ whole genome shotgun (WGS) entry which is preliminary data.</text>
</comment>
<keyword evidence="4" id="KW-0274">FAD</keyword>
<dbReference type="GO" id="GO:0003995">
    <property type="term" value="F:acyl-CoA dehydrogenase activity"/>
    <property type="evidence" value="ECO:0007669"/>
    <property type="project" value="TreeGrafter"/>
</dbReference>
<evidence type="ECO:0000256" key="4">
    <source>
        <dbReference type="ARBA" id="ARBA00022827"/>
    </source>
</evidence>
<dbReference type="InterPro" id="IPR009075">
    <property type="entry name" value="AcylCo_DH/oxidase_C"/>
</dbReference>
<dbReference type="InterPro" id="IPR036250">
    <property type="entry name" value="AcylCo_DH-like_C"/>
</dbReference>
<evidence type="ECO:0000259" key="6">
    <source>
        <dbReference type="Pfam" id="PF00441"/>
    </source>
</evidence>
<dbReference type="InterPro" id="IPR046373">
    <property type="entry name" value="Acyl-CoA_Oxase/DH_mid-dom_sf"/>
</dbReference>
<evidence type="ECO:0000256" key="2">
    <source>
        <dbReference type="ARBA" id="ARBA00009347"/>
    </source>
</evidence>
<sequence>MIDTQDDVRRMLADGVDRLLEREYGFEQRDAMRKAMATGQGLDKSVLWPRLEELGIFMLAADKDAVQDPASLGHMSVVAEAMGRGLAIEPALPAMLGARLAALAGTAGVLADGQLAVVAPSILHGRESGFGAEAMDGGWRLSGQEDVWLGGDAAQILLLSARDMQGVPHLFAMPADQPGVTCTPYQLFDGRGAANVALNSVETNPAYLVAQGEALADAFERIELEASLLNACDAVGAMRGANALTLEQLQTRHQFGRPIGAFQALQHRMVDMSLVLELADALVAQAMVAACNGPDAGGWRLACGALVRTALSSRQIAEETVQMHGGMGLTEEYPAAHYFARLTSFELLYPAEEWTERFARLAPLDKAA</sequence>
<dbReference type="Proteomes" id="UP000438476">
    <property type="component" value="Unassembled WGS sequence"/>
</dbReference>
<dbReference type="EMBL" id="WTYT01000006">
    <property type="protein sequence ID" value="MXO66836.1"/>
    <property type="molecule type" value="Genomic_DNA"/>
</dbReference>
<keyword evidence="5" id="KW-0560">Oxidoreductase</keyword>
<dbReference type="RefSeq" id="WP_160737275.1">
    <property type="nucleotide sequence ID" value="NZ_WTYT01000006.1"/>
</dbReference>
<keyword evidence="8" id="KW-1185">Reference proteome</keyword>
<dbReference type="AlphaFoldDB" id="A0A6I4T7A5"/>
<evidence type="ECO:0000313" key="7">
    <source>
        <dbReference type="EMBL" id="MXO66836.1"/>
    </source>
</evidence>
<dbReference type="Gene3D" id="1.20.140.10">
    <property type="entry name" value="Butyryl-CoA Dehydrogenase, subunit A, domain 3"/>
    <property type="match status" value="1"/>
</dbReference>
<evidence type="ECO:0000256" key="5">
    <source>
        <dbReference type="ARBA" id="ARBA00023002"/>
    </source>
</evidence>
<dbReference type="InterPro" id="IPR009100">
    <property type="entry name" value="AcylCoA_DH/oxidase_NM_dom_sf"/>
</dbReference>
<dbReference type="PANTHER" id="PTHR43884">
    <property type="entry name" value="ACYL-COA DEHYDROGENASE"/>
    <property type="match status" value="1"/>
</dbReference>
<proteinExistence type="inferred from homology"/>
<dbReference type="GO" id="GO:0050660">
    <property type="term" value="F:flavin adenine dinucleotide binding"/>
    <property type="evidence" value="ECO:0007669"/>
    <property type="project" value="InterPro"/>
</dbReference>
<name>A0A6I4T7A5_9SPHN</name>
<accession>A0A6I4T7A5</accession>
<dbReference type="PANTHER" id="PTHR43884:SF20">
    <property type="entry name" value="ACYL-COA DEHYDROGENASE FADE28"/>
    <property type="match status" value="1"/>
</dbReference>
<protein>
    <recommendedName>
        <fullName evidence="6">Acyl-CoA dehydrogenase/oxidase C-terminal domain-containing protein</fullName>
    </recommendedName>
</protein>
<dbReference type="OrthoDB" id="7328575at2"/>
<evidence type="ECO:0000313" key="8">
    <source>
        <dbReference type="Proteomes" id="UP000438476"/>
    </source>
</evidence>
<dbReference type="InterPro" id="IPR037069">
    <property type="entry name" value="AcylCoA_DH/ox_N_sf"/>
</dbReference>
<feature type="domain" description="Acyl-CoA dehydrogenase/oxidase C-terminal" evidence="6">
    <location>
        <begin position="229"/>
        <end position="343"/>
    </location>
</feature>
<reference evidence="7 8" key="1">
    <citation type="submission" date="2019-12" db="EMBL/GenBank/DDBJ databases">
        <title>Genomic-based taxomic classification of the family Erythrobacteraceae.</title>
        <authorList>
            <person name="Xu L."/>
        </authorList>
    </citation>
    <scope>NUCLEOTIDE SEQUENCE [LARGE SCALE GENOMIC DNA]</scope>
    <source>
        <strain evidence="7 8">LMG 29518</strain>
    </source>
</reference>
<evidence type="ECO:0000256" key="3">
    <source>
        <dbReference type="ARBA" id="ARBA00022630"/>
    </source>
</evidence>
<keyword evidence="3" id="KW-0285">Flavoprotein</keyword>
<comment type="cofactor">
    <cofactor evidence="1">
        <name>FAD</name>
        <dbReference type="ChEBI" id="CHEBI:57692"/>
    </cofactor>
</comment>
<organism evidence="7 8">
    <name type="scientific">Altericroceibacterium endophyticum</name>
    <dbReference type="NCBI Taxonomy" id="1808508"/>
    <lineage>
        <taxon>Bacteria</taxon>
        <taxon>Pseudomonadati</taxon>
        <taxon>Pseudomonadota</taxon>
        <taxon>Alphaproteobacteria</taxon>
        <taxon>Sphingomonadales</taxon>
        <taxon>Erythrobacteraceae</taxon>
        <taxon>Altericroceibacterium</taxon>
    </lineage>
</organism>
<dbReference type="Gene3D" id="1.10.540.10">
    <property type="entry name" value="Acyl-CoA dehydrogenase/oxidase, N-terminal domain"/>
    <property type="match status" value="1"/>
</dbReference>
<gene>
    <name evidence="7" type="ORF">GRI91_13810</name>
</gene>
<comment type="similarity">
    <text evidence="2">Belongs to the acyl-CoA dehydrogenase family.</text>
</comment>
<dbReference type="Gene3D" id="2.40.110.10">
    <property type="entry name" value="Butyryl-CoA Dehydrogenase, subunit A, domain 2"/>
    <property type="match status" value="1"/>
</dbReference>
<dbReference type="SUPFAM" id="SSF47203">
    <property type="entry name" value="Acyl-CoA dehydrogenase C-terminal domain-like"/>
    <property type="match status" value="1"/>
</dbReference>